<dbReference type="GeneID" id="25739778"/>
<organism evidence="2 3">
    <name type="scientific">Monoraphidium neglectum</name>
    <dbReference type="NCBI Taxonomy" id="145388"/>
    <lineage>
        <taxon>Eukaryota</taxon>
        <taxon>Viridiplantae</taxon>
        <taxon>Chlorophyta</taxon>
        <taxon>core chlorophytes</taxon>
        <taxon>Chlorophyceae</taxon>
        <taxon>CS clade</taxon>
        <taxon>Sphaeropleales</taxon>
        <taxon>Selenastraceae</taxon>
        <taxon>Monoraphidium</taxon>
    </lineage>
</organism>
<keyword evidence="3" id="KW-1185">Reference proteome</keyword>
<accession>A0A0D2L115</accession>
<evidence type="ECO:0000313" key="3">
    <source>
        <dbReference type="Proteomes" id="UP000054498"/>
    </source>
</evidence>
<dbReference type="EMBL" id="KK101390">
    <property type="protein sequence ID" value="KIZ01059.1"/>
    <property type="molecule type" value="Genomic_DNA"/>
</dbReference>
<dbReference type="AlphaFoldDB" id="A0A0D2L115"/>
<name>A0A0D2L115_9CHLO</name>
<reference evidence="2 3" key="1">
    <citation type="journal article" date="2013" name="BMC Genomics">
        <title>Reconstruction of the lipid metabolism for the microalga Monoraphidium neglectum from its genome sequence reveals characteristics suitable for biofuel production.</title>
        <authorList>
            <person name="Bogen C."/>
            <person name="Al-Dilaimi A."/>
            <person name="Albersmeier A."/>
            <person name="Wichmann J."/>
            <person name="Grundmann M."/>
            <person name="Rupp O."/>
            <person name="Lauersen K.J."/>
            <person name="Blifernez-Klassen O."/>
            <person name="Kalinowski J."/>
            <person name="Goesmann A."/>
            <person name="Mussgnug J.H."/>
            <person name="Kruse O."/>
        </authorList>
    </citation>
    <scope>NUCLEOTIDE SEQUENCE [LARGE SCALE GENOMIC DNA]</scope>
    <source>
        <strain evidence="2 3">SAG 48.87</strain>
    </source>
</reference>
<feature type="signal peptide" evidence="1">
    <location>
        <begin position="1"/>
        <end position="33"/>
    </location>
</feature>
<feature type="chain" id="PRO_5002246002" evidence="1">
    <location>
        <begin position="34"/>
        <end position="351"/>
    </location>
</feature>
<dbReference type="OrthoDB" id="530066at2759"/>
<evidence type="ECO:0000313" key="2">
    <source>
        <dbReference type="EMBL" id="KIZ01059.1"/>
    </source>
</evidence>
<sequence>MAPTTRPARLPAAATAAVLLLVALIAAARPAAACRVVNVDVSLAASASNATKDAYNTDGVRQHFNLDVNRVTYVNTRAATTACVDSRHEYPVIGTPGGDMCEFIVGLTVYLNQTGQTLSQALADQVLADYIRGLFSARKKFYYHTSDEKLLKVFSEIKAAAFGSPVAFPDQEPINPAERDVWYTSLSKGFNQGCGHLRLMIDNFADYGFTSSELPRAVVRAFFRYWWGTALNSRERRNINYAILQGPLVGKAVAIVDSQGACPTRSPAITSSAAASQLFVFHANAIDTIRKTTMTNWFVNYARRNAPTPLDPTAFYEGVKALQGRHLGATLRLLSPVNQLNVFNVALTTAS</sequence>
<proteinExistence type="predicted"/>
<dbReference type="KEGG" id="mng:MNEG_6902"/>
<dbReference type="Proteomes" id="UP000054498">
    <property type="component" value="Unassembled WGS sequence"/>
</dbReference>
<evidence type="ECO:0000256" key="1">
    <source>
        <dbReference type="SAM" id="SignalP"/>
    </source>
</evidence>
<gene>
    <name evidence="2" type="ORF">MNEG_6902</name>
</gene>
<protein>
    <submittedName>
        <fullName evidence="2">Uncharacterized protein</fullName>
    </submittedName>
</protein>
<keyword evidence="1" id="KW-0732">Signal</keyword>
<dbReference type="RefSeq" id="XP_013900078.1">
    <property type="nucleotide sequence ID" value="XM_014044624.1"/>
</dbReference>